<evidence type="ECO:0000256" key="4">
    <source>
        <dbReference type="HAMAP-Rule" id="MF_00270"/>
    </source>
</evidence>
<dbReference type="Pfam" id="PF01084">
    <property type="entry name" value="Ribosomal_S18"/>
    <property type="match status" value="1"/>
</dbReference>
<protein>
    <recommendedName>
        <fullName evidence="4">Small ribosomal subunit protein bS18</fullName>
    </recommendedName>
</protein>
<dbReference type="GO" id="GO:0022627">
    <property type="term" value="C:cytosolic small ribosomal subunit"/>
    <property type="evidence" value="ECO:0007669"/>
    <property type="project" value="TreeGrafter"/>
</dbReference>
<dbReference type="GO" id="GO:0006412">
    <property type="term" value="P:translation"/>
    <property type="evidence" value="ECO:0007669"/>
    <property type="project" value="UniProtKB-UniRule"/>
</dbReference>
<proteinExistence type="inferred from homology"/>
<organism evidence="6 7">
    <name type="scientific">Candidatus Roizmanbacteria bacterium CG_4_9_14_0_2_um_filter_39_13</name>
    <dbReference type="NCBI Taxonomy" id="1974839"/>
    <lineage>
        <taxon>Bacteria</taxon>
        <taxon>Candidatus Roizmaniibacteriota</taxon>
    </lineage>
</organism>
<evidence type="ECO:0000256" key="1">
    <source>
        <dbReference type="ARBA" id="ARBA00005589"/>
    </source>
</evidence>
<evidence type="ECO:0000313" key="7">
    <source>
        <dbReference type="Proteomes" id="UP000231383"/>
    </source>
</evidence>
<dbReference type="GO" id="GO:0070181">
    <property type="term" value="F:small ribosomal subunit rRNA binding"/>
    <property type="evidence" value="ECO:0007669"/>
    <property type="project" value="TreeGrafter"/>
</dbReference>
<reference evidence="7" key="1">
    <citation type="submission" date="2017-09" db="EMBL/GenBank/DDBJ databases">
        <title>Depth-based differentiation of microbial function through sediment-hosted aquifers and enrichment of novel symbionts in the deep terrestrial subsurface.</title>
        <authorList>
            <person name="Probst A.J."/>
            <person name="Ladd B."/>
            <person name="Jarett J.K."/>
            <person name="Geller-Mcgrath D.E."/>
            <person name="Sieber C.M.K."/>
            <person name="Emerson J.B."/>
            <person name="Anantharaman K."/>
            <person name="Thomas B.C."/>
            <person name="Malmstrom R."/>
            <person name="Stieglmeier M."/>
            <person name="Klingl A."/>
            <person name="Woyke T."/>
            <person name="Ryan C.M."/>
            <person name="Banfield J.F."/>
        </authorList>
    </citation>
    <scope>NUCLEOTIDE SEQUENCE [LARGE SCALE GENOMIC DNA]</scope>
</reference>
<keyword evidence="4" id="KW-0694">RNA-binding</keyword>
<dbReference type="PANTHER" id="PTHR13479">
    <property type="entry name" value="30S RIBOSOMAL PROTEIN S18"/>
    <property type="match status" value="1"/>
</dbReference>
<dbReference type="NCBIfam" id="TIGR00165">
    <property type="entry name" value="S18"/>
    <property type="match status" value="1"/>
</dbReference>
<dbReference type="EMBL" id="PFSC01000018">
    <property type="protein sequence ID" value="PJC33948.1"/>
    <property type="molecule type" value="Genomic_DNA"/>
</dbReference>
<keyword evidence="2 4" id="KW-0689">Ribosomal protein</keyword>
<evidence type="ECO:0000256" key="3">
    <source>
        <dbReference type="ARBA" id="ARBA00023274"/>
    </source>
</evidence>
<keyword evidence="4" id="KW-0699">rRNA-binding</keyword>
<gene>
    <name evidence="4 6" type="primary">rpsR</name>
    <name evidence="6" type="ORF">CO051_00655</name>
</gene>
<evidence type="ECO:0000256" key="5">
    <source>
        <dbReference type="RuleBase" id="RU003910"/>
    </source>
</evidence>
<sequence>MKCFFCKYSIQPDYKDIENIEKFVTPRKKILSREDSGVCAKHQRTLSKHIKYARFLALLPFTSYQMV</sequence>
<dbReference type="GO" id="GO:0003735">
    <property type="term" value="F:structural constituent of ribosome"/>
    <property type="evidence" value="ECO:0007669"/>
    <property type="project" value="InterPro"/>
</dbReference>
<dbReference type="SUPFAM" id="SSF46911">
    <property type="entry name" value="Ribosomal protein S18"/>
    <property type="match status" value="1"/>
</dbReference>
<dbReference type="PRINTS" id="PR00974">
    <property type="entry name" value="RIBOSOMALS18"/>
</dbReference>
<comment type="function">
    <text evidence="4">Binds as a heterodimer with protein bS6 to the central domain of the 16S rRNA, where it helps stabilize the platform of the 30S subunit.</text>
</comment>
<name>A0A2M8F3S8_9BACT</name>
<accession>A0A2M8F3S8</accession>
<comment type="caution">
    <text evidence="6">The sequence shown here is derived from an EMBL/GenBank/DDBJ whole genome shotgun (WGS) entry which is preliminary data.</text>
</comment>
<dbReference type="HAMAP" id="MF_00270">
    <property type="entry name" value="Ribosomal_bS18"/>
    <property type="match status" value="1"/>
</dbReference>
<keyword evidence="3 4" id="KW-0687">Ribonucleoprotein</keyword>
<dbReference type="AlphaFoldDB" id="A0A2M8F3S8"/>
<evidence type="ECO:0000313" key="6">
    <source>
        <dbReference type="EMBL" id="PJC33948.1"/>
    </source>
</evidence>
<dbReference type="PANTHER" id="PTHR13479:SF40">
    <property type="entry name" value="SMALL RIBOSOMAL SUBUNIT PROTEIN BS18M"/>
    <property type="match status" value="1"/>
</dbReference>
<dbReference type="InterPro" id="IPR001648">
    <property type="entry name" value="Ribosomal_bS18"/>
</dbReference>
<comment type="subunit">
    <text evidence="4">Part of the 30S ribosomal subunit. Forms a tight heterodimer with protein bS6.</text>
</comment>
<dbReference type="InterPro" id="IPR036870">
    <property type="entry name" value="Ribosomal_bS18_sf"/>
</dbReference>
<dbReference type="Proteomes" id="UP000231383">
    <property type="component" value="Unassembled WGS sequence"/>
</dbReference>
<dbReference type="Gene3D" id="4.10.640.10">
    <property type="entry name" value="Ribosomal protein S18"/>
    <property type="match status" value="1"/>
</dbReference>
<comment type="similarity">
    <text evidence="1 4 5">Belongs to the bacterial ribosomal protein bS18 family.</text>
</comment>
<evidence type="ECO:0000256" key="2">
    <source>
        <dbReference type="ARBA" id="ARBA00022980"/>
    </source>
</evidence>